<comment type="pathway">
    <text evidence="2 9">Amino-acid biosynthesis; L-tryptophan biosynthesis; L-tryptophan from chorismate: step 3/5.</text>
</comment>
<dbReference type="SUPFAM" id="SSF51366">
    <property type="entry name" value="Ribulose-phoshate binding barrel"/>
    <property type="match status" value="1"/>
</dbReference>
<dbReference type="EMBL" id="SLWS01000010">
    <property type="protein sequence ID" value="TCO53631.1"/>
    <property type="molecule type" value="Genomic_DNA"/>
</dbReference>
<evidence type="ECO:0000256" key="6">
    <source>
        <dbReference type="ARBA" id="ARBA00022822"/>
    </source>
</evidence>
<evidence type="ECO:0000256" key="5">
    <source>
        <dbReference type="ARBA" id="ARBA00022605"/>
    </source>
</evidence>
<evidence type="ECO:0000259" key="10">
    <source>
        <dbReference type="Pfam" id="PF00697"/>
    </source>
</evidence>
<dbReference type="GO" id="GO:0000162">
    <property type="term" value="P:L-tryptophan biosynthetic process"/>
    <property type="evidence" value="ECO:0007669"/>
    <property type="project" value="UniProtKB-UniRule"/>
</dbReference>
<evidence type="ECO:0000256" key="2">
    <source>
        <dbReference type="ARBA" id="ARBA00004664"/>
    </source>
</evidence>
<dbReference type="EC" id="5.3.1.24" evidence="3 9"/>
<dbReference type="Pfam" id="PF00697">
    <property type="entry name" value="PRAI"/>
    <property type="match status" value="1"/>
</dbReference>
<proteinExistence type="inferred from homology"/>
<dbReference type="PANTHER" id="PTHR42894">
    <property type="entry name" value="N-(5'-PHOSPHORIBOSYL)ANTHRANILATE ISOMERASE"/>
    <property type="match status" value="1"/>
</dbReference>
<evidence type="ECO:0000256" key="4">
    <source>
        <dbReference type="ARBA" id="ARBA00022272"/>
    </source>
</evidence>
<dbReference type="GO" id="GO:0004640">
    <property type="term" value="F:phosphoribosylanthranilate isomerase activity"/>
    <property type="evidence" value="ECO:0007669"/>
    <property type="project" value="UniProtKB-UniRule"/>
</dbReference>
<keyword evidence="7 9" id="KW-0057">Aromatic amino acid biosynthesis</keyword>
<dbReference type="UniPathway" id="UPA00035">
    <property type="reaction ID" value="UER00042"/>
</dbReference>
<dbReference type="Gene3D" id="3.20.20.70">
    <property type="entry name" value="Aldolase class I"/>
    <property type="match status" value="1"/>
</dbReference>
<evidence type="ECO:0000256" key="7">
    <source>
        <dbReference type="ARBA" id="ARBA00023141"/>
    </source>
</evidence>
<dbReference type="InterPro" id="IPR001240">
    <property type="entry name" value="PRAI_dom"/>
</dbReference>
<comment type="catalytic activity">
    <reaction evidence="1 9">
        <text>N-(5-phospho-beta-D-ribosyl)anthranilate = 1-(2-carboxyphenylamino)-1-deoxy-D-ribulose 5-phosphate</text>
        <dbReference type="Rhea" id="RHEA:21540"/>
        <dbReference type="ChEBI" id="CHEBI:18277"/>
        <dbReference type="ChEBI" id="CHEBI:58613"/>
        <dbReference type="EC" id="5.3.1.24"/>
    </reaction>
</comment>
<dbReference type="AlphaFoldDB" id="A0A4R2J4I3"/>
<comment type="caution">
    <text evidence="11">The sequence shown here is derived from an EMBL/GenBank/DDBJ whole genome shotgun (WGS) entry which is preliminary data.</text>
</comment>
<dbReference type="Proteomes" id="UP000295680">
    <property type="component" value="Unassembled WGS sequence"/>
</dbReference>
<name>A0A4R2J4I3_9PSEU</name>
<evidence type="ECO:0000313" key="11">
    <source>
        <dbReference type="EMBL" id="TCO53631.1"/>
    </source>
</evidence>
<evidence type="ECO:0000313" key="12">
    <source>
        <dbReference type="Proteomes" id="UP000295680"/>
    </source>
</evidence>
<dbReference type="InterPro" id="IPR011060">
    <property type="entry name" value="RibuloseP-bd_barrel"/>
</dbReference>
<gene>
    <name evidence="9" type="primary">trpF</name>
    <name evidence="11" type="ORF">EV192_110220</name>
</gene>
<dbReference type="CDD" id="cd00405">
    <property type="entry name" value="PRAI"/>
    <property type="match status" value="1"/>
</dbReference>
<organism evidence="11 12">
    <name type="scientific">Actinocrispum wychmicini</name>
    <dbReference type="NCBI Taxonomy" id="1213861"/>
    <lineage>
        <taxon>Bacteria</taxon>
        <taxon>Bacillati</taxon>
        <taxon>Actinomycetota</taxon>
        <taxon>Actinomycetes</taxon>
        <taxon>Pseudonocardiales</taxon>
        <taxon>Pseudonocardiaceae</taxon>
        <taxon>Actinocrispum</taxon>
    </lineage>
</organism>
<dbReference type="InterPro" id="IPR044643">
    <property type="entry name" value="TrpF_fam"/>
</dbReference>
<keyword evidence="12" id="KW-1185">Reference proteome</keyword>
<dbReference type="InterPro" id="IPR013785">
    <property type="entry name" value="Aldolase_TIM"/>
</dbReference>
<keyword evidence="5 9" id="KW-0028">Amino-acid biosynthesis</keyword>
<evidence type="ECO:0000256" key="9">
    <source>
        <dbReference type="HAMAP-Rule" id="MF_00135"/>
    </source>
</evidence>
<sequence>MVHRTVPVTVDGMFVKVCGLRTEGDVAAAVDAGADAVGFIFAESARRVEVDVAKRLVAAVPSHVLSVGVFAWVPAAEAGEIALAAGVDAVQLHGDYPPEAFAELTGMRLIRATALRDDTELAVGAYGEEMLLLDSPMPGSGERWDLGLLARERPRGKWLLSGGLTPDNVAAAIAGARPWGVDVSSGVESSRGVKDHGLIREFVAIAKEQA</sequence>
<keyword evidence="6 9" id="KW-0822">Tryptophan biosynthesis</keyword>
<feature type="domain" description="N-(5'phosphoribosyl) anthranilate isomerase (PRAI)" evidence="10">
    <location>
        <begin position="15"/>
        <end position="203"/>
    </location>
</feature>
<reference evidence="11 12" key="1">
    <citation type="submission" date="2019-03" db="EMBL/GenBank/DDBJ databases">
        <title>Genomic Encyclopedia of Type Strains, Phase IV (KMG-IV): sequencing the most valuable type-strain genomes for metagenomic binning, comparative biology and taxonomic classification.</title>
        <authorList>
            <person name="Goeker M."/>
        </authorList>
    </citation>
    <scope>NUCLEOTIDE SEQUENCE [LARGE SCALE GENOMIC DNA]</scope>
    <source>
        <strain evidence="11 12">DSM 45934</strain>
    </source>
</reference>
<comment type="similarity">
    <text evidence="9">Belongs to the TrpF family.</text>
</comment>
<protein>
    <recommendedName>
        <fullName evidence="4 9">N-(5'-phosphoribosyl)anthranilate isomerase</fullName>
        <shortName evidence="9">PRAI</shortName>
        <ecNumber evidence="3 9">5.3.1.24</ecNumber>
    </recommendedName>
</protein>
<dbReference type="PANTHER" id="PTHR42894:SF1">
    <property type="entry name" value="N-(5'-PHOSPHORIBOSYL)ANTHRANILATE ISOMERASE"/>
    <property type="match status" value="1"/>
</dbReference>
<dbReference type="HAMAP" id="MF_00135">
    <property type="entry name" value="PRAI"/>
    <property type="match status" value="1"/>
</dbReference>
<evidence type="ECO:0000256" key="3">
    <source>
        <dbReference type="ARBA" id="ARBA00012572"/>
    </source>
</evidence>
<accession>A0A4R2J4I3</accession>
<evidence type="ECO:0000256" key="1">
    <source>
        <dbReference type="ARBA" id="ARBA00001164"/>
    </source>
</evidence>
<keyword evidence="8 9" id="KW-0413">Isomerase</keyword>
<evidence type="ECO:0000256" key="8">
    <source>
        <dbReference type="ARBA" id="ARBA00023235"/>
    </source>
</evidence>